<accession>A0A1Y1HJU9</accession>
<dbReference type="AlphaFoldDB" id="A0A1Y1HJU9"/>
<sequence>MLEVEIRTLTVLLFGGCLFLTAYLQVRKYDVSPLRGDGGAAVAPAWTPRKLLCCALRKEEGADAADWSPFLRSHEMVAVQVHKAREHPRLAEAILTMADLARGSLLTSLASHFQPRLSPELGAPEIPSPPNV</sequence>
<name>A0A1Y1HJU9_KLENI</name>
<reference evidence="2 3" key="1">
    <citation type="journal article" date="2014" name="Nat. Commun.">
        <title>Klebsormidium flaccidum genome reveals primary factors for plant terrestrial adaptation.</title>
        <authorList>
            <person name="Hori K."/>
            <person name="Maruyama F."/>
            <person name="Fujisawa T."/>
            <person name="Togashi T."/>
            <person name="Yamamoto N."/>
            <person name="Seo M."/>
            <person name="Sato S."/>
            <person name="Yamada T."/>
            <person name="Mori H."/>
            <person name="Tajima N."/>
            <person name="Moriyama T."/>
            <person name="Ikeuchi M."/>
            <person name="Watanabe M."/>
            <person name="Wada H."/>
            <person name="Kobayashi K."/>
            <person name="Saito M."/>
            <person name="Masuda T."/>
            <person name="Sasaki-Sekimoto Y."/>
            <person name="Mashiguchi K."/>
            <person name="Awai K."/>
            <person name="Shimojima M."/>
            <person name="Masuda S."/>
            <person name="Iwai M."/>
            <person name="Nobusawa T."/>
            <person name="Narise T."/>
            <person name="Kondo S."/>
            <person name="Saito H."/>
            <person name="Sato R."/>
            <person name="Murakawa M."/>
            <person name="Ihara Y."/>
            <person name="Oshima-Yamada Y."/>
            <person name="Ohtaka K."/>
            <person name="Satoh M."/>
            <person name="Sonobe K."/>
            <person name="Ishii M."/>
            <person name="Ohtani R."/>
            <person name="Kanamori-Sato M."/>
            <person name="Honoki R."/>
            <person name="Miyazaki D."/>
            <person name="Mochizuki H."/>
            <person name="Umetsu J."/>
            <person name="Higashi K."/>
            <person name="Shibata D."/>
            <person name="Kamiya Y."/>
            <person name="Sato N."/>
            <person name="Nakamura Y."/>
            <person name="Tabata S."/>
            <person name="Ida S."/>
            <person name="Kurokawa K."/>
            <person name="Ohta H."/>
        </authorList>
    </citation>
    <scope>NUCLEOTIDE SEQUENCE [LARGE SCALE GENOMIC DNA]</scope>
    <source>
        <strain evidence="2 3">NIES-2285</strain>
    </source>
</reference>
<keyword evidence="1" id="KW-1133">Transmembrane helix</keyword>
<protein>
    <submittedName>
        <fullName evidence="2">Uncharacterized protein</fullName>
    </submittedName>
</protein>
<evidence type="ECO:0000313" key="2">
    <source>
        <dbReference type="EMBL" id="GAQ78834.1"/>
    </source>
</evidence>
<keyword evidence="1" id="KW-0472">Membrane</keyword>
<feature type="transmembrane region" description="Helical" evidence="1">
    <location>
        <begin position="6"/>
        <end position="26"/>
    </location>
</feature>
<evidence type="ECO:0000256" key="1">
    <source>
        <dbReference type="SAM" id="Phobius"/>
    </source>
</evidence>
<organism evidence="2 3">
    <name type="scientific">Klebsormidium nitens</name>
    <name type="common">Green alga</name>
    <name type="synonym">Ulothrix nitens</name>
    <dbReference type="NCBI Taxonomy" id="105231"/>
    <lineage>
        <taxon>Eukaryota</taxon>
        <taxon>Viridiplantae</taxon>
        <taxon>Streptophyta</taxon>
        <taxon>Klebsormidiophyceae</taxon>
        <taxon>Klebsormidiales</taxon>
        <taxon>Klebsormidiaceae</taxon>
        <taxon>Klebsormidium</taxon>
    </lineage>
</organism>
<dbReference type="Proteomes" id="UP000054558">
    <property type="component" value="Unassembled WGS sequence"/>
</dbReference>
<keyword evidence="1" id="KW-0812">Transmembrane</keyword>
<keyword evidence="3" id="KW-1185">Reference proteome</keyword>
<gene>
    <name evidence="2" type="ORF">KFL_000190510</name>
</gene>
<evidence type="ECO:0000313" key="3">
    <source>
        <dbReference type="Proteomes" id="UP000054558"/>
    </source>
</evidence>
<dbReference type="EMBL" id="DF236968">
    <property type="protein sequence ID" value="GAQ78834.1"/>
    <property type="molecule type" value="Genomic_DNA"/>
</dbReference>
<proteinExistence type="predicted"/>